<evidence type="ECO:0000313" key="2">
    <source>
        <dbReference type="EMBL" id="MEH7829691.1"/>
    </source>
</evidence>
<evidence type="ECO:0000313" key="3">
    <source>
        <dbReference type="Proteomes" id="UP001431963"/>
    </source>
</evidence>
<dbReference type="Proteomes" id="UP001431963">
    <property type="component" value="Unassembled WGS sequence"/>
</dbReference>
<protein>
    <recommendedName>
        <fullName evidence="4">Flp pilus assembly pilin Flp</fullName>
    </recommendedName>
</protein>
<keyword evidence="1" id="KW-1133">Transmembrane helix</keyword>
<keyword evidence="1" id="KW-0812">Transmembrane</keyword>
<evidence type="ECO:0008006" key="4">
    <source>
        <dbReference type="Google" id="ProtNLM"/>
    </source>
</evidence>
<keyword evidence="1" id="KW-0472">Membrane</keyword>
<proteinExistence type="predicted"/>
<evidence type="ECO:0000256" key="1">
    <source>
        <dbReference type="SAM" id="Phobius"/>
    </source>
</evidence>
<organism evidence="2 3">
    <name type="scientific">Gemmobacter denitrificans</name>
    <dbReference type="NCBI Taxonomy" id="3123040"/>
    <lineage>
        <taxon>Bacteria</taxon>
        <taxon>Pseudomonadati</taxon>
        <taxon>Pseudomonadota</taxon>
        <taxon>Alphaproteobacteria</taxon>
        <taxon>Rhodobacterales</taxon>
        <taxon>Paracoccaceae</taxon>
        <taxon>Gemmobacter</taxon>
    </lineage>
</organism>
<sequence>MRSFRNFWRDETGAITVDWVVLTAVVIVMVAGVFVVIQQSVFEDTAGRIGDMITSFF</sequence>
<reference evidence="2" key="1">
    <citation type="submission" date="2024-02" db="EMBL/GenBank/DDBJ databases">
        <title>Genome sequences of strain Gemmobacter sp. JM10B15.</title>
        <authorList>
            <person name="Zhang M."/>
        </authorList>
    </citation>
    <scope>NUCLEOTIDE SEQUENCE</scope>
    <source>
        <strain evidence="2">JM10B15</strain>
    </source>
</reference>
<accession>A0ABU8BYC0</accession>
<dbReference type="EMBL" id="JBALHR010000012">
    <property type="protein sequence ID" value="MEH7829691.1"/>
    <property type="molecule type" value="Genomic_DNA"/>
</dbReference>
<name>A0ABU8BYC0_9RHOB</name>
<keyword evidence="3" id="KW-1185">Reference proteome</keyword>
<gene>
    <name evidence="2" type="ORF">V6590_16200</name>
</gene>
<feature type="transmembrane region" description="Helical" evidence="1">
    <location>
        <begin position="12"/>
        <end position="37"/>
    </location>
</feature>
<comment type="caution">
    <text evidence="2">The sequence shown here is derived from an EMBL/GenBank/DDBJ whole genome shotgun (WGS) entry which is preliminary data.</text>
</comment>
<dbReference type="RefSeq" id="WP_335424720.1">
    <property type="nucleotide sequence ID" value="NZ_JBALHR010000012.1"/>
</dbReference>